<proteinExistence type="predicted"/>
<reference evidence="1" key="1">
    <citation type="submission" date="2018-02" db="EMBL/GenBank/DDBJ databases">
        <title>Rhizophora mucronata_Transcriptome.</title>
        <authorList>
            <person name="Meera S.P."/>
            <person name="Sreeshan A."/>
            <person name="Augustine A."/>
        </authorList>
    </citation>
    <scope>NUCLEOTIDE SEQUENCE</scope>
    <source>
        <tissue evidence="1">Leaf</tissue>
    </source>
</reference>
<protein>
    <submittedName>
        <fullName evidence="1">Uncharacterized protein</fullName>
    </submittedName>
</protein>
<dbReference type="EMBL" id="GGEC01076108">
    <property type="protein sequence ID" value="MBX56592.1"/>
    <property type="molecule type" value="Transcribed_RNA"/>
</dbReference>
<name>A0A2P2PPC0_RHIMU</name>
<sequence length="35" mass="4026">MCRIGVNKWSMKFWRNCVANNCQSLFDIAAGDKAF</sequence>
<evidence type="ECO:0000313" key="1">
    <source>
        <dbReference type="EMBL" id="MBX56592.1"/>
    </source>
</evidence>
<organism evidence="1">
    <name type="scientific">Rhizophora mucronata</name>
    <name type="common">Asiatic mangrove</name>
    <dbReference type="NCBI Taxonomy" id="61149"/>
    <lineage>
        <taxon>Eukaryota</taxon>
        <taxon>Viridiplantae</taxon>
        <taxon>Streptophyta</taxon>
        <taxon>Embryophyta</taxon>
        <taxon>Tracheophyta</taxon>
        <taxon>Spermatophyta</taxon>
        <taxon>Magnoliopsida</taxon>
        <taxon>eudicotyledons</taxon>
        <taxon>Gunneridae</taxon>
        <taxon>Pentapetalae</taxon>
        <taxon>rosids</taxon>
        <taxon>fabids</taxon>
        <taxon>Malpighiales</taxon>
        <taxon>Rhizophoraceae</taxon>
        <taxon>Rhizophora</taxon>
    </lineage>
</organism>
<dbReference type="AlphaFoldDB" id="A0A2P2PPC0"/>
<accession>A0A2P2PPC0</accession>